<dbReference type="EMBL" id="AWSO01000182">
    <property type="protein sequence ID" value="ESK93599.1"/>
    <property type="molecule type" value="Genomic_DNA"/>
</dbReference>
<gene>
    <name evidence="3" type="ORF">Moror_1605</name>
</gene>
<evidence type="ECO:0000313" key="3">
    <source>
        <dbReference type="EMBL" id="ESK93599.1"/>
    </source>
</evidence>
<dbReference type="KEGG" id="mrr:Moror_1605"/>
<sequence length="395" mass="42205">MAFLPVFRLATLITTLVFAVVILGLNAHLTWITNSYFGGYFSFAALSIATAILTILTLPVMIWLELSSKGKGAFIALIITELIWLGILWVLWLASAAKAADDNSAIFPDGCNFIVSYIDTTCREFAAIVAFNFLTWFALLVLSILSAKRGNPVWFFTVREGLVNNDGQKDPEANGQTKPAPLVAKKQLAPASPQAQVPDPPVPDIALPPPLSPQKTPATDASVTVEPEPEAKGDPVTPVVDDAPLSTDLEATYGMAHKAAESTNPTIYTEMPAASTPADSPEQPFIGTAVDELTTKKETSGSETPSIPIIDPADTVQSQKEQFGGSLIVASIEEPAMRNESLENVVPVIHTMASPAIRKSTSADTITLPVDAPQNLAEETQSGVKKHSVYPEPQE</sequence>
<comment type="caution">
    <text evidence="3">The sequence shown here is derived from an EMBL/GenBank/DDBJ whole genome shotgun (WGS) entry which is preliminary data.</text>
</comment>
<reference evidence="3 4" key="1">
    <citation type="journal article" date="2014" name="BMC Genomics">
        <title>Genome and secretome analysis of the hemibiotrophic fungal pathogen, Moniliophthora roreri, which causes frosty pod rot disease of cacao: mechanisms of the biotrophic and necrotrophic phases.</title>
        <authorList>
            <person name="Meinhardt L.W."/>
            <person name="Costa G.G.L."/>
            <person name="Thomazella D.P.T."/>
            <person name="Teixeira P.J.P.L."/>
            <person name="Carazzolle M.F."/>
            <person name="Schuster S.C."/>
            <person name="Carlson J.E."/>
            <person name="Guiltinan M.J."/>
            <person name="Mieczkowski P."/>
            <person name="Farmer A."/>
            <person name="Ramaraj T."/>
            <person name="Crozier J."/>
            <person name="Davis R.E."/>
            <person name="Shao J."/>
            <person name="Melnick R.L."/>
            <person name="Pereira G.A.G."/>
            <person name="Bailey B.A."/>
        </authorList>
    </citation>
    <scope>NUCLEOTIDE SEQUENCE [LARGE SCALE GENOMIC DNA]</scope>
    <source>
        <strain evidence="3 4">MCA 2997</strain>
    </source>
</reference>
<feature type="transmembrane region" description="Helical" evidence="2">
    <location>
        <begin position="125"/>
        <end position="145"/>
    </location>
</feature>
<evidence type="ECO:0000256" key="1">
    <source>
        <dbReference type="SAM" id="MobiDB-lite"/>
    </source>
</evidence>
<feature type="compositionally biased region" description="Pro residues" evidence="1">
    <location>
        <begin position="198"/>
        <end position="212"/>
    </location>
</feature>
<evidence type="ECO:0000313" key="4">
    <source>
        <dbReference type="Proteomes" id="UP000017559"/>
    </source>
</evidence>
<feature type="region of interest" description="Disordered" evidence="1">
    <location>
        <begin position="187"/>
        <end position="241"/>
    </location>
</feature>
<dbReference type="STRING" id="1381753.V2YPI3"/>
<evidence type="ECO:0000256" key="2">
    <source>
        <dbReference type="SAM" id="Phobius"/>
    </source>
</evidence>
<keyword evidence="2" id="KW-0812">Transmembrane</keyword>
<feature type="transmembrane region" description="Helical" evidence="2">
    <location>
        <begin position="74"/>
        <end position="94"/>
    </location>
</feature>
<protein>
    <recommendedName>
        <fullName evidence="5">MARVEL domain-containing protein</fullName>
    </recommendedName>
</protein>
<organism evidence="3 4">
    <name type="scientific">Moniliophthora roreri (strain MCA 2997)</name>
    <name type="common">Cocoa frosty pod rot fungus</name>
    <name type="synonym">Crinipellis roreri</name>
    <dbReference type="NCBI Taxonomy" id="1381753"/>
    <lineage>
        <taxon>Eukaryota</taxon>
        <taxon>Fungi</taxon>
        <taxon>Dikarya</taxon>
        <taxon>Basidiomycota</taxon>
        <taxon>Agaricomycotina</taxon>
        <taxon>Agaricomycetes</taxon>
        <taxon>Agaricomycetidae</taxon>
        <taxon>Agaricales</taxon>
        <taxon>Marasmiineae</taxon>
        <taxon>Marasmiaceae</taxon>
        <taxon>Moniliophthora</taxon>
    </lineage>
</organism>
<feature type="region of interest" description="Disordered" evidence="1">
    <location>
        <begin position="360"/>
        <end position="395"/>
    </location>
</feature>
<dbReference type="OrthoDB" id="3364107at2759"/>
<dbReference type="Proteomes" id="UP000017559">
    <property type="component" value="Unassembled WGS sequence"/>
</dbReference>
<proteinExistence type="predicted"/>
<name>V2YPI3_MONRO</name>
<feature type="transmembrane region" description="Helical" evidence="2">
    <location>
        <begin position="7"/>
        <end position="28"/>
    </location>
</feature>
<accession>V2YPI3</accession>
<evidence type="ECO:0008006" key="5">
    <source>
        <dbReference type="Google" id="ProtNLM"/>
    </source>
</evidence>
<feature type="transmembrane region" description="Helical" evidence="2">
    <location>
        <begin position="40"/>
        <end position="62"/>
    </location>
</feature>
<keyword evidence="2" id="KW-1133">Transmembrane helix</keyword>
<dbReference type="HOGENOM" id="CLU_698478_0_0_1"/>
<dbReference type="AlphaFoldDB" id="V2YPI3"/>
<keyword evidence="2" id="KW-0472">Membrane</keyword>
<keyword evidence="4" id="KW-1185">Reference proteome</keyword>